<keyword evidence="1" id="KW-0862">Zinc</keyword>
<evidence type="ECO:0000313" key="4">
    <source>
        <dbReference type="Proteomes" id="UP001383192"/>
    </source>
</evidence>
<dbReference type="Gene3D" id="4.10.1000.10">
    <property type="entry name" value="Zinc finger, CCCH-type"/>
    <property type="match status" value="1"/>
</dbReference>
<protein>
    <recommendedName>
        <fullName evidence="2">C3H1-type domain-containing protein</fullName>
    </recommendedName>
</protein>
<dbReference type="EMBL" id="JAYKXP010000035">
    <property type="protein sequence ID" value="KAK7040888.1"/>
    <property type="molecule type" value="Genomic_DNA"/>
</dbReference>
<sequence>MKDVGEDDLATIVTTPMVRVSQTLGALLYSRILLNAHLENRQKNVCYHFIMGNCKYNDGSCWYSHDLSHLMPSKKKVAALAGRRKVIGKETDKEELFKKMTELKESGQFGKDLPFRKRRRGGNGEVMLDLDEDDDDLDGGMFGFSAADVELLLEQGIKPWDDDAEAALAVLSYY</sequence>
<name>A0AAW0CRH6_9AGAR</name>
<comment type="caution">
    <text evidence="3">The sequence shown here is derived from an EMBL/GenBank/DDBJ whole genome shotgun (WGS) entry which is preliminary data.</text>
</comment>
<feature type="domain" description="C3H1-type" evidence="2">
    <location>
        <begin position="40"/>
        <end position="68"/>
    </location>
</feature>
<evidence type="ECO:0000313" key="3">
    <source>
        <dbReference type="EMBL" id="KAK7040888.1"/>
    </source>
</evidence>
<dbReference type="SMART" id="SM00356">
    <property type="entry name" value="ZnF_C3H1"/>
    <property type="match status" value="1"/>
</dbReference>
<evidence type="ECO:0000259" key="2">
    <source>
        <dbReference type="PROSITE" id="PS50103"/>
    </source>
</evidence>
<keyword evidence="1" id="KW-0479">Metal-binding</keyword>
<dbReference type="InterPro" id="IPR000571">
    <property type="entry name" value="Znf_CCCH"/>
</dbReference>
<dbReference type="AlphaFoldDB" id="A0AAW0CRH6"/>
<dbReference type="GO" id="GO:0008270">
    <property type="term" value="F:zinc ion binding"/>
    <property type="evidence" value="ECO:0007669"/>
    <property type="project" value="UniProtKB-KW"/>
</dbReference>
<keyword evidence="1" id="KW-0863">Zinc-finger</keyword>
<organism evidence="3 4">
    <name type="scientific">Paramarasmius palmivorus</name>
    <dbReference type="NCBI Taxonomy" id="297713"/>
    <lineage>
        <taxon>Eukaryota</taxon>
        <taxon>Fungi</taxon>
        <taxon>Dikarya</taxon>
        <taxon>Basidiomycota</taxon>
        <taxon>Agaricomycotina</taxon>
        <taxon>Agaricomycetes</taxon>
        <taxon>Agaricomycetidae</taxon>
        <taxon>Agaricales</taxon>
        <taxon>Marasmiineae</taxon>
        <taxon>Marasmiaceae</taxon>
        <taxon>Paramarasmius</taxon>
    </lineage>
</organism>
<dbReference type="Proteomes" id="UP001383192">
    <property type="component" value="Unassembled WGS sequence"/>
</dbReference>
<accession>A0AAW0CRH6</accession>
<dbReference type="PROSITE" id="PS50103">
    <property type="entry name" value="ZF_C3H1"/>
    <property type="match status" value="1"/>
</dbReference>
<evidence type="ECO:0000256" key="1">
    <source>
        <dbReference type="PROSITE-ProRule" id="PRU00723"/>
    </source>
</evidence>
<proteinExistence type="predicted"/>
<keyword evidence="4" id="KW-1185">Reference proteome</keyword>
<reference evidence="3 4" key="1">
    <citation type="submission" date="2024-01" db="EMBL/GenBank/DDBJ databases">
        <title>A draft genome for a cacao thread blight-causing isolate of Paramarasmius palmivorus.</title>
        <authorList>
            <person name="Baruah I.K."/>
            <person name="Bukari Y."/>
            <person name="Amoako-Attah I."/>
            <person name="Meinhardt L.W."/>
            <person name="Bailey B.A."/>
            <person name="Cohen S.P."/>
        </authorList>
    </citation>
    <scope>NUCLEOTIDE SEQUENCE [LARGE SCALE GENOMIC DNA]</scope>
    <source>
        <strain evidence="3 4">GH-12</strain>
    </source>
</reference>
<feature type="zinc finger region" description="C3H1-type" evidence="1">
    <location>
        <begin position="40"/>
        <end position="68"/>
    </location>
</feature>
<gene>
    <name evidence="3" type="ORF">VNI00_009484</name>
</gene>